<dbReference type="InParanoid" id="D8TR46"/>
<dbReference type="OrthoDB" id="8899423at2759"/>
<evidence type="ECO:0000313" key="2">
    <source>
        <dbReference type="EMBL" id="EFJ38997.1"/>
    </source>
</evidence>
<name>D8TR46_VOLCA</name>
<keyword evidence="7" id="KW-1185">Reference proteome</keyword>
<dbReference type="KEGG" id="vcn:VOLCADRAFT_84934"/>
<dbReference type="EMBL" id="GL379269">
    <property type="protein sequence ID" value="EFJ38997.1"/>
    <property type="molecule type" value="Genomic_DNA"/>
</dbReference>
<evidence type="ECO:0000313" key="3">
    <source>
        <dbReference type="EMBL" id="EFJ39179.1"/>
    </source>
</evidence>
<accession>D8TR46</accession>
<sequence>MGQSCVKSAICASHRKGKGLRFPYLDKAAGGNASEPGDIGIGPGKSSLFFLTTRRPWNRIIRR</sequence>
<reference evidence="6 7" key="1">
    <citation type="journal article" date="2010" name="Science">
        <title>Genomic analysis of organismal complexity in the multicellular green alga Volvox carteri.</title>
        <authorList>
            <person name="Prochnik S.E."/>
            <person name="Umen J."/>
            <person name="Nedelcu A.M."/>
            <person name="Hallmann A."/>
            <person name="Miller S.M."/>
            <person name="Nishii I."/>
            <person name="Ferris P."/>
            <person name="Kuo A."/>
            <person name="Mitros T."/>
            <person name="Fritz-Laylin L.K."/>
            <person name="Hellsten U."/>
            <person name="Chapman J."/>
            <person name="Simakov O."/>
            <person name="Rensing S.A."/>
            <person name="Terry A."/>
            <person name="Pangilinan J."/>
            <person name="Kapitonov V."/>
            <person name="Jurka J."/>
            <person name="Salamov A."/>
            <person name="Shapiro H."/>
            <person name="Schmutz J."/>
            <person name="Grimwood J."/>
            <person name="Lindquist E."/>
            <person name="Lucas S."/>
            <person name="Grigoriev I.V."/>
            <person name="Schmitt R."/>
            <person name="Kirk D."/>
            <person name="Rokhsar D.S."/>
        </authorList>
    </citation>
    <scope>NUCLEOTIDE SEQUENCE [LARGE SCALE GENOMIC DNA]</scope>
    <source>
        <strain evidence="6">Eve</strain>
        <strain evidence="7">f. Nagariensis / Eve</strain>
    </source>
</reference>
<dbReference type="KEGG" id="vcn:VOLCADRAFT_78546"/>
<dbReference type="KEGG" id="vcn:VOLCADRAFT_72080"/>
<evidence type="ECO:0000313" key="1">
    <source>
        <dbReference type="EMBL" id="EFJ38983.1"/>
    </source>
</evidence>
<dbReference type="EMBL" id="GL378847">
    <property type="protein sequence ID" value="EFJ39203.1"/>
    <property type="molecule type" value="Genomic_DNA"/>
</dbReference>
<evidence type="ECO:0000313" key="6">
    <source>
        <dbReference type="EMBL" id="EFJ50137.1"/>
    </source>
</evidence>
<protein>
    <submittedName>
        <fullName evidence="6">Uncharacterized protein</fullName>
    </submittedName>
</protein>
<evidence type="ECO:0000313" key="7">
    <source>
        <dbReference type="Proteomes" id="UP000001058"/>
    </source>
</evidence>
<dbReference type="AlphaFoldDB" id="D8TR46"/>
<dbReference type="Proteomes" id="UP000001058">
    <property type="component" value="Unassembled WGS sequence"/>
</dbReference>
<dbReference type="KEGG" id="vcn:VOLCADRAFT_71750"/>
<proteinExistence type="predicted"/>
<dbReference type="EMBL" id="GL379309">
    <property type="protein sequence ID" value="EFJ38983.1"/>
    <property type="molecule type" value="Genomic_DNA"/>
</dbReference>
<dbReference type="KEGG" id="vcn:VOLCADRAFT_58557"/>
<dbReference type="EMBL" id="GL378332">
    <property type="protein sequence ID" value="EFJ50137.1"/>
    <property type="molecule type" value="Genomic_DNA"/>
</dbReference>
<gene>
    <name evidence="6" type="ORF">VOLCADRAFT_58557</name>
    <name evidence="4" type="ORF">VOLCADRAFT_71702</name>
    <name evidence="3" type="ORF">VOLCADRAFT_71750</name>
    <name evidence="1" type="ORF">VOLCADRAFT_72080</name>
    <name evidence="2" type="ORF">VOLCADRAFT_78546</name>
    <name evidence="5" type="ORF">VOLCADRAFT_84934</name>
</gene>
<evidence type="ECO:0000313" key="4">
    <source>
        <dbReference type="EMBL" id="EFJ39203.1"/>
    </source>
</evidence>
<dbReference type="EMBL" id="GL378888">
    <property type="protein sequence ID" value="EFJ39179.1"/>
    <property type="molecule type" value="Genomic_DNA"/>
</dbReference>
<organism evidence="7">
    <name type="scientific">Volvox carteri f. nagariensis</name>
    <dbReference type="NCBI Taxonomy" id="3068"/>
    <lineage>
        <taxon>Eukaryota</taxon>
        <taxon>Viridiplantae</taxon>
        <taxon>Chlorophyta</taxon>
        <taxon>core chlorophytes</taxon>
        <taxon>Chlorophyceae</taxon>
        <taxon>CS clade</taxon>
        <taxon>Chlamydomonadales</taxon>
        <taxon>Volvocaceae</taxon>
        <taxon>Volvox</taxon>
    </lineage>
</organism>
<evidence type="ECO:0000313" key="5">
    <source>
        <dbReference type="EMBL" id="EFJ39427.1"/>
    </source>
</evidence>
<dbReference type="EMBL" id="GL378579">
    <property type="protein sequence ID" value="EFJ39427.1"/>
    <property type="molecule type" value="Genomic_DNA"/>
</dbReference>
<dbReference type="KEGG" id="vcn:VOLCADRAFT_71702"/>